<sequence>RDGEEETISDVINDVVVARGQYVRPIEVEAFLDGSFITGYVADGLIAATPTGSTAYALAAGGPILPPEIRNILLMPVAPHLSIDRAVVLSEGASVFIRVKTKHEAVVSVDGKEPVHLSSGDGVRIIAHDKSLKMVRFEDPGYFYRHLTMHMEQNPLFGKRINGQSE</sequence>
<dbReference type="GO" id="GO:0006741">
    <property type="term" value="P:NADP+ biosynthetic process"/>
    <property type="evidence" value="ECO:0007669"/>
    <property type="project" value="TreeGrafter"/>
</dbReference>
<evidence type="ECO:0000313" key="1">
    <source>
        <dbReference type="EMBL" id="KUK45764.1"/>
    </source>
</evidence>
<accession>A0A101FWT2</accession>
<dbReference type="InterPro" id="IPR017437">
    <property type="entry name" value="ATP-NAD_kinase_PpnK-typ_C"/>
</dbReference>
<dbReference type="SUPFAM" id="SSF111331">
    <property type="entry name" value="NAD kinase/diacylglycerol kinase-like"/>
    <property type="match status" value="1"/>
</dbReference>
<name>A0A101FWT2_9CHLR</name>
<dbReference type="PANTHER" id="PTHR20275:SF0">
    <property type="entry name" value="NAD KINASE"/>
    <property type="match status" value="1"/>
</dbReference>
<dbReference type="AlphaFoldDB" id="A0A101FWT2"/>
<protein>
    <submittedName>
        <fullName evidence="1">Putative inorganic polyphosphate/ATP-NAD kinase</fullName>
    </submittedName>
</protein>
<dbReference type="Pfam" id="PF20143">
    <property type="entry name" value="NAD_kinase_C"/>
    <property type="match status" value="1"/>
</dbReference>
<dbReference type="Proteomes" id="UP000064249">
    <property type="component" value="Unassembled WGS sequence"/>
</dbReference>
<evidence type="ECO:0000313" key="2">
    <source>
        <dbReference type="Proteomes" id="UP000064249"/>
    </source>
</evidence>
<dbReference type="GO" id="GO:0003951">
    <property type="term" value="F:NAD+ kinase activity"/>
    <property type="evidence" value="ECO:0007669"/>
    <property type="project" value="InterPro"/>
</dbReference>
<organism evidence="1 2">
    <name type="scientific">Anaerolinea thermophila</name>
    <dbReference type="NCBI Taxonomy" id="167964"/>
    <lineage>
        <taxon>Bacteria</taxon>
        <taxon>Bacillati</taxon>
        <taxon>Chloroflexota</taxon>
        <taxon>Anaerolineae</taxon>
        <taxon>Anaerolineales</taxon>
        <taxon>Anaerolineaceae</taxon>
        <taxon>Anaerolinea</taxon>
    </lineage>
</organism>
<gene>
    <name evidence="1" type="ORF">XD73_1360</name>
</gene>
<dbReference type="InterPro" id="IPR016064">
    <property type="entry name" value="NAD/diacylglycerol_kinase_sf"/>
</dbReference>
<dbReference type="Gene3D" id="2.60.200.30">
    <property type="entry name" value="Probable inorganic polyphosphate/atp-NAD kinase, domain 2"/>
    <property type="match status" value="1"/>
</dbReference>
<dbReference type="EMBL" id="LGFU01000159">
    <property type="protein sequence ID" value="KUK45764.1"/>
    <property type="molecule type" value="Genomic_DNA"/>
</dbReference>
<keyword evidence="1" id="KW-0418">Kinase</keyword>
<comment type="caution">
    <text evidence="1">The sequence shown here is derived from an EMBL/GenBank/DDBJ whole genome shotgun (WGS) entry which is preliminary data.</text>
</comment>
<proteinExistence type="predicted"/>
<feature type="non-terminal residue" evidence="1">
    <location>
        <position position="1"/>
    </location>
</feature>
<dbReference type="PANTHER" id="PTHR20275">
    <property type="entry name" value="NAD KINASE"/>
    <property type="match status" value="1"/>
</dbReference>
<dbReference type="PATRIC" id="fig|167964.4.peg.1539"/>
<reference evidence="1 2" key="1">
    <citation type="journal article" date="2015" name="MBio">
        <title>Genome-Resolved Metagenomic Analysis Reveals Roles for Candidate Phyla and Other Microbial Community Members in Biogeochemical Transformations in Oil Reservoirs.</title>
        <authorList>
            <person name="Hu P."/>
            <person name="Tom L."/>
            <person name="Singh A."/>
            <person name="Thomas B.C."/>
            <person name="Baker B.J."/>
            <person name="Piceno Y.M."/>
            <person name="Andersen G.L."/>
            <person name="Banfield J.F."/>
        </authorList>
    </citation>
    <scope>NUCLEOTIDE SEQUENCE [LARGE SCALE GENOMIC DNA]</scope>
    <source>
        <strain evidence="1">46_16</strain>
    </source>
</reference>
<dbReference type="GO" id="GO:0019674">
    <property type="term" value="P:NAD+ metabolic process"/>
    <property type="evidence" value="ECO:0007669"/>
    <property type="project" value="InterPro"/>
</dbReference>
<keyword evidence="1" id="KW-0808">Transferase</keyword>